<sequence length="44" mass="4880">MVVLICCEAIRSQFLSHVERTLPRLTYNGVDVAGGSNSSEIEKR</sequence>
<reference evidence="1" key="1">
    <citation type="submission" date="2022-01" db="EMBL/GenBank/DDBJ databases">
        <authorList>
            <person name="Lagorce A."/>
        </authorList>
    </citation>
    <scope>NUCLEOTIDE SEQUENCE</scope>
    <source>
        <strain evidence="1">Th15_F1_A12</strain>
    </source>
</reference>
<name>A0AAU9QRP3_9VIBR</name>
<dbReference type="AlphaFoldDB" id="A0AAU9QRP3"/>
<protein>
    <submittedName>
        <fullName evidence="1">Uncharacterized protein</fullName>
    </submittedName>
</protein>
<accession>A0AAU9QRP3</accession>
<comment type="caution">
    <text evidence="1">The sequence shown here is derived from an EMBL/GenBank/DDBJ whole genome shotgun (WGS) entry which is preliminary data.</text>
</comment>
<dbReference type="EMBL" id="CAKMUD010000086">
    <property type="protein sequence ID" value="CAH1597608.1"/>
    <property type="molecule type" value="Genomic_DNA"/>
</dbReference>
<evidence type="ECO:0000313" key="1">
    <source>
        <dbReference type="EMBL" id="CAH1597608.1"/>
    </source>
</evidence>
<proteinExistence type="predicted"/>
<gene>
    <name evidence="1" type="ORF">THF1A12_320119</name>
</gene>
<evidence type="ECO:0000313" key="2">
    <source>
        <dbReference type="Proteomes" id="UP001295462"/>
    </source>
</evidence>
<dbReference type="Proteomes" id="UP001295462">
    <property type="component" value="Unassembled WGS sequence"/>
</dbReference>
<organism evidence="1 2">
    <name type="scientific">Vibrio jasicida</name>
    <dbReference type="NCBI Taxonomy" id="766224"/>
    <lineage>
        <taxon>Bacteria</taxon>
        <taxon>Pseudomonadati</taxon>
        <taxon>Pseudomonadota</taxon>
        <taxon>Gammaproteobacteria</taxon>
        <taxon>Vibrionales</taxon>
        <taxon>Vibrionaceae</taxon>
        <taxon>Vibrio</taxon>
    </lineage>
</organism>